<reference evidence="1" key="1">
    <citation type="submission" date="2018-06" db="EMBL/GenBank/DDBJ databases">
        <authorList>
            <person name="Zhirakovskaya E."/>
        </authorList>
    </citation>
    <scope>NUCLEOTIDE SEQUENCE</scope>
</reference>
<sequence length="95" mass="10221">NNLPKPVSWLVADGTHHPDIKPGLYDLVFANILAAPLIEMAQGITETLAINGQLILAGLLNEQAAAVQNAYQANGLKMVRSLQLGDWTILSFCKP</sequence>
<organism evidence="1">
    <name type="scientific">hydrothermal vent metagenome</name>
    <dbReference type="NCBI Taxonomy" id="652676"/>
    <lineage>
        <taxon>unclassified sequences</taxon>
        <taxon>metagenomes</taxon>
        <taxon>ecological metagenomes</taxon>
    </lineage>
</organism>
<dbReference type="SUPFAM" id="SSF53335">
    <property type="entry name" value="S-adenosyl-L-methionine-dependent methyltransferases"/>
    <property type="match status" value="1"/>
</dbReference>
<accession>A0A3B0RKF6</accession>
<dbReference type="InterPro" id="IPR029063">
    <property type="entry name" value="SAM-dependent_MTases_sf"/>
</dbReference>
<keyword evidence="1" id="KW-0689">Ribosomal protein</keyword>
<keyword evidence="1" id="KW-0808">Transferase</keyword>
<gene>
    <name evidence="1" type="ORF">MNBD_ALPHA06-1368</name>
</gene>
<feature type="non-terminal residue" evidence="1">
    <location>
        <position position="1"/>
    </location>
</feature>
<keyword evidence="1" id="KW-0489">Methyltransferase</keyword>
<dbReference type="Pfam" id="PF06325">
    <property type="entry name" value="PrmA"/>
    <property type="match status" value="1"/>
</dbReference>
<dbReference type="Gene3D" id="3.40.50.150">
    <property type="entry name" value="Vaccinia Virus protein VP39"/>
    <property type="match status" value="1"/>
</dbReference>
<dbReference type="GO" id="GO:0032259">
    <property type="term" value="P:methylation"/>
    <property type="evidence" value="ECO:0007669"/>
    <property type="project" value="UniProtKB-KW"/>
</dbReference>
<dbReference type="EMBL" id="UOEE01000073">
    <property type="protein sequence ID" value="VAV88738.1"/>
    <property type="molecule type" value="Genomic_DNA"/>
</dbReference>
<protein>
    <submittedName>
        <fullName evidence="1">Ribosomal protein L11 methyltransferase</fullName>
    </submittedName>
</protein>
<dbReference type="GO" id="GO:0008168">
    <property type="term" value="F:methyltransferase activity"/>
    <property type="evidence" value="ECO:0007669"/>
    <property type="project" value="UniProtKB-KW"/>
</dbReference>
<keyword evidence="1" id="KW-0687">Ribonucleoprotein</keyword>
<name>A0A3B0RKF6_9ZZZZ</name>
<dbReference type="AlphaFoldDB" id="A0A3B0RKF6"/>
<dbReference type="GO" id="GO:0005840">
    <property type="term" value="C:ribosome"/>
    <property type="evidence" value="ECO:0007669"/>
    <property type="project" value="UniProtKB-KW"/>
</dbReference>
<proteinExistence type="predicted"/>
<evidence type="ECO:0000313" key="1">
    <source>
        <dbReference type="EMBL" id="VAV88738.1"/>
    </source>
</evidence>